<dbReference type="KEGG" id="fbm:MQE35_03820"/>
<keyword evidence="4" id="KW-1185">Reference proteome</keyword>
<organism evidence="3 4">
    <name type="scientific">Abyssalbus ytuae</name>
    <dbReference type="NCBI Taxonomy" id="2926907"/>
    <lineage>
        <taxon>Bacteria</taxon>
        <taxon>Pseudomonadati</taxon>
        <taxon>Bacteroidota</taxon>
        <taxon>Flavobacteriia</taxon>
        <taxon>Flavobacteriales</taxon>
        <taxon>Flavobacteriaceae</taxon>
        <taxon>Abyssalbus</taxon>
    </lineage>
</organism>
<dbReference type="GO" id="GO:0004222">
    <property type="term" value="F:metalloendopeptidase activity"/>
    <property type="evidence" value="ECO:0007669"/>
    <property type="project" value="TreeGrafter"/>
</dbReference>
<feature type="signal peptide" evidence="1">
    <location>
        <begin position="1"/>
        <end position="19"/>
    </location>
</feature>
<dbReference type="SUPFAM" id="SSF51261">
    <property type="entry name" value="Duplicated hybrid motif"/>
    <property type="match status" value="1"/>
</dbReference>
<dbReference type="InterPro" id="IPR016047">
    <property type="entry name" value="M23ase_b-sheet_dom"/>
</dbReference>
<dbReference type="Pfam" id="PF01551">
    <property type="entry name" value="Peptidase_M23"/>
    <property type="match status" value="1"/>
</dbReference>
<evidence type="ECO:0000259" key="2">
    <source>
        <dbReference type="Pfam" id="PF01551"/>
    </source>
</evidence>
<dbReference type="PANTHER" id="PTHR21666">
    <property type="entry name" value="PEPTIDASE-RELATED"/>
    <property type="match status" value="1"/>
</dbReference>
<dbReference type="InterPro" id="IPR050570">
    <property type="entry name" value="Cell_wall_metabolism_enzyme"/>
</dbReference>
<protein>
    <submittedName>
        <fullName evidence="3">M23 family metallopeptidase</fullName>
    </submittedName>
</protein>
<name>A0A9E6ZMA1_9FLAO</name>
<dbReference type="RefSeq" id="WP_255844632.1">
    <property type="nucleotide sequence ID" value="NZ_CP094358.1"/>
</dbReference>
<reference evidence="3" key="1">
    <citation type="submission" date="2022-03" db="EMBL/GenBank/DDBJ databases">
        <title>Description of Abyssus ytuae gen. nov., sp. nov., a novel member of the family Flavobacteriaceae isolated from the sediment of Mariana Trench.</title>
        <authorList>
            <person name="Zhang J."/>
            <person name="Xu X."/>
        </authorList>
    </citation>
    <scope>NUCLEOTIDE SEQUENCE</scope>
    <source>
        <strain evidence="3">MT3330</strain>
    </source>
</reference>
<evidence type="ECO:0000256" key="1">
    <source>
        <dbReference type="SAM" id="SignalP"/>
    </source>
</evidence>
<dbReference type="CDD" id="cd12797">
    <property type="entry name" value="M23_peptidase"/>
    <property type="match status" value="1"/>
</dbReference>
<feature type="chain" id="PRO_5038616061" evidence="1">
    <location>
        <begin position="20"/>
        <end position="173"/>
    </location>
</feature>
<gene>
    <name evidence="3" type="ORF">MQE35_03820</name>
</gene>
<evidence type="ECO:0000313" key="3">
    <source>
        <dbReference type="EMBL" id="UOB18422.1"/>
    </source>
</evidence>
<dbReference type="InterPro" id="IPR011055">
    <property type="entry name" value="Dup_hybrid_motif"/>
</dbReference>
<proteinExistence type="predicted"/>
<accession>A0A9E6ZMA1</accession>
<dbReference type="Proteomes" id="UP000831290">
    <property type="component" value="Chromosome"/>
</dbReference>
<dbReference type="PANTHER" id="PTHR21666:SF270">
    <property type="entry name" value="MUREIN HYDROLASE ACTIVATOR ENVC"/>
    <property type="match status" value="1"/>
</dbReference>
<dbReference type="AlphaFoldDB" id="A0A9E6ZMA1"/>
<feature type="domain" description="M23ase beta-sheet core" evidence="2">
    <location>
        <begin position="64"/>
        <end position="159"/>
    </location>
</feature>
<keyword evidence="1" id="KW-0732">Signal</keyword>
<sequence>MNRVLPVLLVLISIRSTFAQDLSEEKKSVPLNLIPVFPPLQESDFIEVSSIYGYRIHPIKNKKKFHHGIDLIVNKGKPVFATAPGIVKKSLYEKGYGNKIVIAHPGNFKTLYAHLWIKMVKKDEKVLRGQLIGFAGDTGEVTGTHLHYEIWYRDRTINPVIIWKTFVKNHKKA</sequence>
<dbReference type="Gene3D" id="2.70.70.10">
    <property type="entry name" value="Glucose Permease (Domain IIA)"/>
    <property type="match status" value="1"/>
</dbReference>
<dbReference type="EMBL" id="CP094358">
    <property type="protein sequence ID" value="UOB18422.1"/>
    <property type="molecule type" value="Genomic_DNA"/>
</dbReference>
<evidence type="ECO:0000313" key="4">
    <source>
        <dbReference type="Proteomes" id="UP000831290"/>
    </source>
</evidence>